<gene>
    <name evidence="1" type="ORF">STSU_019175</name>
</gene>
<reference evidence="1 2" key="1">
    <citation type="journal article" date="2012" name="J. Bacteriol.">
        <title>Draft genome of Streptomyces tsukubaensis NRRL 18488, the producer of the clinically important immunosuppressant tacrolimus (FK506).</title>
        <authorList>
            <person name="Barreiro C."/>
            <person name="Prieto C."/>
            <person name="Sola-Landa A."/>
            <person name="Solera E."/>
            <person name="Martinez-Castro M."/>
            <person name="Perez-Redondo R."/>
            <person name="Garcia-Estrada C."/>
            <person name="Aparicio J.F."/>
            <person name="Fernandez-Martinez L.T."/>
            <person name="Santos-Aberturas J."/>
            <person name="Salehi-Najafabadi Z."/>
            <person name="Rodriguez-Garcia A."/>
            <person name="Tauch A."/>
            <person name="Martin J.F."/>
        </authorList>
    </citation>
    <scope>NUCLEOTIDE SEQUENCE [LARGE SCALE GENOMIC DNA]</scope>
    <source>
        <strain evidence="2">DSM 42081 / NBRC 108919 / NRRL 18488 / 9993</strain>
    </source>
</reference>
<proteinExistence type="predicted"/>
<evidence type="ECO:0000313" key="1">
    <source>
        <dbReference type="EMBL" id="QKM71715.1"/>
    </source>
</evidence>
<protein>
    <submittedName>
        <fullName evidence="1">Uncharacterized protein</fullName>
    </submittedName>
</protein>
<keyword evidence="2" id="KW-1185">Reference proteome</keyword>
<dbReference type="Proteomes" id="UP000005940">
    <property type="component" value="Chromosome"/>
</dbReference>
<name>I2N198_STRT9</name>
<dbReference type="RefSeq" id="WP_006348329.1">
    <property type="nucleotide sequence ID" value="NZ_CP029159.1"/>
</dbReference>
<dbReference type="EMBL" id="CP029159">
    <property type="protein sequence ID" value="QKM71715.1"/>
    <property type="molecule type" value="Genomic_DNA"/>
</dbReference>
<dbReference type="AlphaFoldDB" id="I2N198"/>
<sequence length="195" mass="21192">MGIAAAYPVFRTTDPAMAFAQAERLAALLAVCDEEVDLFAEFRTVPDLRRVAAVLPEADFDHRGHRTGPAGEKLRFDLDIAASDDAALEPHLPMSVMTEVPRGSVERDFVAALGSGQAAVNWSGQWPEDPETDCCGSWGYDGVQVVFHGEEAQWGEWTGHHTVFVSVYKSGDLPRAEKLAAHIGSEVLGARQQGW</sequence>
<accession>I2N198</accession>
<organism evidence="1 2">
    <name type="scientific">Streptomyces tsukubensis (strain DSM 42081 / NBRC 108919 / NRRL 18488 / 9993)</name>
    <dbReference type="NCBI Taxonomy" id="1114943"/>
    <lineage>
        <taxon>Bacteria</taxon>
        <taxon>Bacillati</taxon>
        <taxon>Actinomycetota</taxon>
        <taxon>Actinomycetes</taxon>
        <taxon>Kitasatosporales</taxon>
        <taxon>Streptomycetaceae</taxon>
        <taxon>Streptomyces</taxon>
    </lineage>
</organism>
<evidence type="ECO:0000313" key="2">
    <source>
        <dbReference type="Proteomes" id="UP000005940"/>
    </source>
</evidence>